<dbReference type="NCBIfam" id="NF006870">
    <property type="entry name" value="PRK09364.1"/>
    <property type="match status" value="1"/>
</dbReference>
<accession>A0A6V7QK20</accession>
<dbReference type="SUPFAM" id="SSF55040">
    <property type="entry name" value="Molybdenum cofactor biosynthesis protein C, MoaC"/>
    <property type="match status" value="1"/>
</dbReference>
<dbReference type="UniPathway" id="UPA00344"/>
<dbReference type="Gene3D" id="3.30.70.640">
    <property type="entry name" value="Molybdopterin cofactor biosynthesis C (MoaC) domain"/>
    <property type="match status" value="1"/>
</dbReference>
<feature type="compositionally biased region" description="Polar residues" evidence="6">
    <location>
        <begin position="257"/>
        <end position="288"/>
    </location>
</feature>
<comment type="pathway">
    <text evidence="2">Cofactor biosynthesis; molybdopterin biosynthesis.</text>
</comment>
<sequence length="435" mass="47505">MPSKLAMKKILQQSDDEIQQNHFLIHIVDVHERLLPLLSLDERRDANLLYLMTKKRKKYNKKNFSIDGGDHKRKQTEVERNHGGLAVSLIAGDCEISVMLTSGTGHSGLFSRVASSGRSSSQSRSYVRTTTKEYGMSDDIATAEPTLEDRGREKEESIVGVVRLAIENPRSGDGGSSLPTALALRHPPPLGLCHLLSRYLDKHISITMVIVRSMLLRSMRAHYSLGRRFVSNDGYDHAITELNKEMESIFGEAPSSGAFTPSASKEPQLGSPSVKSQPKLTHVDSSGQATMVDISSKEDTKRVAIANCRVLLGPKVFNLVSSNQIAKGDVLNVAKIAGINGAKQTSSLIPLCHNISLTHIRVDLTLNKEEFSVEIEGEAMTTGKTGVEMEALTAVAVAGLTVYDMCKAASKDICITEVRLKHKSGGKSGEWSRKQ</sequence>
<dbReference type="InterPro" id="IPR050105">
    <property type="entry name" value="MoCo_biosynth_MoaA/MoaC"/>
</dbReference>
<evidence type="ECO:0000256" key="3">
    <source>
        <dbReference type="ARBA" id="ARBA00012575"/>
    </source>
</evidence>
<dbReference type="Pfam" id="PF01967">
    <property type="entry name" value="MoaC"/>
    <property type="match status" value="1"/>
</dbReference>
<keyword evidence="4" id="KW-0501">Molybdenum cofactor biosynthesis</keyword>
<evidence type="ECO:0000313" key="8">
    <source>
        <dbReference type="EMBL" id="CAD1843480.1"/>
    </source>
</evidence>
<dbReference type="HAMAP" id="MF_01224_B">
    <property type="entry name" value="MoaC_B"/>
    <property type="match status" value="1"/>
</dbReference>
<name>A0A6V7QK20_ANACO</name>
<dbReference type="GO" id="GO:0006777">
    <property type="term" value="P:Mo-molybdopterin cofactor biosynthetic process"/>
    <property type="evidence" value="ECO:0007669"/>
    <property type="project" value="UniProtKB-KW"/>
</dbReference>
<dbReference type="InterPro" id="IPR023045">
    <property type="entry name" value="MoaC"/>
</dbReference>
<organism evidence="8">
    <name type="scientific">Ananas comosus var. bracteatus</name>
    <name type="common">red pineapple</name>
    <dbReference type="NCBI Taxonomy" id="296719"/>
    <lineage>
        <taxon>Eukaryota</taxon>
        <taxon>Viridiplantae</taxon>
        <taxon>Streptophyta</taxon>
        <taxon>Embryophyta</taxon>
        <taxon>Tracheophyta</taxon>
        <taxon>Spermatophyta</taxon>
        <taxon>Magnoliopsida</taxon>
        <taxon>Liliopsida</taxon>
        <taxon>Poales</taxon>
        <taxon>Bromeliaceae</taxon>
        <taxon>Bromelioideae</taxon>
        <taxon>Ananas</taxon>
    </lineage>
</organism>
<dbReference type="NCBIfam" id="TIGR00581">
    <property type="entry name" value="moaC"/>
    <property type="match status" value="1"/>
</dbReference>
<feature type="region of interest" description="Disordered" evidence="6">
    <location>
        <begin position="256"/>
        <end position="288"/>
    </location>
</feature>
<evidence type="ECO:0000259" key="7">
    <source>
        <dbReference type="Pfam" id="PF01967"/>
    </source>
</evidence>
<feature type="domain" description="Molybdopterin cofactor biosynthesis C (MoaC)" evidence="7">
    <location>
        <begin position="291"/>
        <end position="426"/>
    </location>
</feature>
<gene>
    <name evidence="8" type="ORF">CB5_LOCUS26691</name>
</gene>
<protein>
    <recommendedName>
        <fullName evidence="3">cyclic pyranopterin monophosphate synthase</fullName>
        <ecNumber evidence="3">4.6.1.17</ecNumber>
    </recommendedName>
</protein>
<dbReference type="EC" id="4.6.1.17" evidence="3"/>
<dbReference type="PANTHER" id="PTHR22960:SF0">
    <property type="entry name" value="MOLYBDENUM COFACTOR BIOSYNTHESIS PROTEIN 1"/>
    <property type="match status" value="1"/>
</dbReference>
<dbReference type="InterPro" id="IPR036522">
    <property type="entry name" value="MoaC_sf"/>
</dbReference>
<dbReference type="InterPro" id="IPR002820">
    <property type="entry name" value="Mopterin_CF_biosynth-C_dom"/>
</dbReference>
<dbReference type="GO" id="GO:0061798">
    <property type="term" value="F:GTP 3',8'-cyclase activity"/>
    <property type="evidence" value="ECO:0007669"/>
    <property type="project" value="TreeGrafter"/>
</dbReference>
<evidence type="ECO:0000256" key="5">
    <source>
        <dbReference type="ARBA" id="ARBA00023239"/>
    </source>
</evidence>
<proteinExistence type="inferred from homology"/>
<dbReference type="InterPro" id="IPR047594">
    <property type="entry name" value="MoaC_bact/euk"/>
</dbReference>
<dbReference type="CDD" id="cd01420">
    <property type="entry name" value="MoaC_PE"/>
    <property type="match status" value="1"/>
</dbReference>
<evidence type="ECO:0000256" key="2">
    <source>
        <dbReference type="ARBA" id="ARBA00005046"/>
    </source>
</evidence>
<dbReference type="GO" id="GO:0061799">
    <property type="term" value="F:cyclic pyranopterin monophosphate synthase activity"/>
    <property type="evidence" value="ECO:0007669"/>
    <property type="project" value="UniProtKB-EC"/>
</dbReference>
<comment type="catalytic activity">
    <reaction evidence="1">
        <text>(8S)-3',8-cyclo-7,8-dihydroguanosine 5'-triphosphate = cyclic pyranopterin phosphate + diphosphate</text>
        <dbReference type="Rhea" id="RHEA:49580"/>
        <dbReference type="ChEBI" id="CHEBI:33019"/>
        <dbReference type="ChEBI" id="CHEBI:59648"/>
        <dbReference type="ChEBI" id="CHEBI:131766"/>
        <dbReference type="EC" id="4.6.1.17"/>
    </reaction>
</comment>
<dbReference type="EMBL" id="LR862136">
    <property type="protein sequence ID" value="CAD1843480.1"/>
    <property type="molecule type" value="Genomic_DNA"/>
</dbReference>
<dbReference type="PANTHER" id="PTHR22960">
    <property type="entry name" value="MOLYBDOPTERIN COFACTOR SYNTHESIS PROTEIN A"/>
    <property type="match status" value="1"/>
</dbReference>
<dbReference type="AlphaFoldDB" id="A0A6V7QK20"/>
<evidence type="ECO:0000256" key="4">
    <source>
        <dbReference type="ARBA" id="ARBA00023150"/>
    </source>
</evidence>
<evidence type="ECO:0000256" key="6">
    <source>
        <dbReference type="SAM" id="MobiDB-lite"/>
    </source>
</evidence>
<keyword evidence="5" id="KW-0456">Lyase</keyword>
<evidence type="ECO:0000256" key="1">
    <source>
        <dbReference type="ARBA" id="ARBA00001637"/>
    </source>
</evidence>
<reference evidence="8" key="1">
    <citation type="submission" date="2020-07" db="EMBL/GenBank/DDBJ databases">
        <authorList>
            <person name="Lin J."/>
        </authorList>
    </citation>
    <scope>NUCLEOTIDE SEQUENCE</scope>
</reference>